<proteinExistence type="predicted"/>
<sequence length="369" mass="40193">MSDEHTQHRQYQTCFVHFPTNQELVDHVEEYRYWERILAAEMERCRMHIPQSNDFNGRNDSDDDSDDDGNREDDHRELAARPDPLQCPFGRCDRKVPFTTRGNLVRHFQTHIRCYEMLQNDFRKRKRGAADSGSTHARKMVRMIRDSVLPANAALQSHLPVDCSMATSGELARPADKPEIAAINDTERILAETAATLTANNAELTIPAEVTTSMPADDGGWAFTETTTSTLANDGGWAFAETTTSTLTNDGGWAFAETSTSVPANDGGWAFAEAAAIVTANDGGWPFAEAAAIVAANNAELTIPAETIPANDSECAFAETTASSANGGEGAFTAITAMNGGDLVYEDESATFMTMNNGEWAFTKTTLVS</sequence>
<feature type="region of interest" description="Disordered" evidence="1">
    <location>
        <begin position="50"/>
        <end position="83"/>
    </location>
</feature>
<evidence type="ECO:0000256" key="1">
    <source>
        <dbReference type="SAM" id="MobiDB-lite"/>
    </source>
</evidence>
<name>A0AAN6N5F7_9PEZI</name>
<reference evidence="3" key="1">
    <citation type="journal article" date="2023" name="Mol. Phylogenet. Evol.">
        <title>Genome-scale phylogeny and comparative genomics of the fungal order Sordariales.</title>
        <authorList>
            <person name="Hensen N."/>
            <person name="Bonometti L."/>
            <person name="Westerberg I."/>
            <person name="Brannstrom I.O."/>
            <person name="Guillou S."/>
            <person name="Cros-Aarteil S."/>
            <person name="Calhoun S."/>
            <person name="Haridas S."/>
            <person name="Kuo A."/>
            <person name="Mondo S."/>
            <person name="Pangilinan J."/>
            <person name="Riley R."/>
            <person name="LaButti K."/>
            <person name="Andreopoulos B."/>
            <person name="Lipzen A."/>
            <person name="Chen C."/>
            <person name="Yan M."/>
            <person name="Daum C."/>
            <person name="Ng V."/>
            <person name="Clum A."/>
            <person name="Steindorff A."/>
            <person name="Ohm R.A."/>
            <person name="Martin F."/>
            <person name="Silar P."/>
            <person name="Natvig D.O."/>
            <person name="Lalanne C."/>
            <person name="Gautier V."/>
            <person name="Ament-Velasquez S.L."/>
            <person name="Kruys A."/>
            <person name="Hutchinson M.I."/>
            <person name="Powell A.J."/>
            <person name="Barry K."/>
            <person name="Miller A.N."/>
            <person name="Grigoriev I.V."/>
            <person name="Debuchy R."/>
            <person name="Gladieux P."/>
            <person name="Hiltunen Thoren M."/>
            <person name="Johannesson H."/>
        </authorList>
    </citation>
    <scope>NUCLEOTIDE SEQUENCE [LARGE SCALE GENOMIC DNA]</scope>
    <source>
        <strain evidence="3">CBS 340.73</strain>
    </source>
</reference>
<organism evidence="2 3">
    <name type="scientific">Diplogelasinospora grovesii</name>
    <dbReference type="NCBI Taxonomy" id="303347"/>
    <lineage>
        <taxon>Eukaryota</taxon>
        <taxon>Fungi</taxon>
        <taxon>Dikarya</taxon>
        <taxon>Ascomycota</taxon>
        <taxon>Pezizomycotina</taxon>
        <taxon>Sordariomycetes</taxon>
        <taxon>Sordariomycetidae</taxon>
        <taxon>Sordariales</taxon>
        <taxon>Diplogelasinosporaceae</taxon>
        <taxon>Diplogelasinospora</taxon>
    </lineage>
</organism>
<dbReference type="Proteomes" id="UP001303473">
    <property type="component" value="Unassembled WGS sequence"/>
</dbReference>
<comment type="caution">
    <text evidence="2">The sequence shown here is derived from an EMBL/GenBank/DDBJ whole genome shotgun (WGS) entry which is preliminary data.</text>
</comment>
<protein>
    <submittedName>
        <fullName evidence="2">Uncharacterized protein</fullName>
    </submittedName>
</protein>
<dbReference type="EMBL" id="MU853837">
    <property type="protein sequence ID" value="KAK3938108.1"/>
    <property type="molecule type" value="Genomic_DNA"/>
</dbReference>
<evidence type="ECO:0000313" key="2">
    <source>
        <dbReference type="EMBL" id="KAK3938108.1"/>
    </source>
</evidence>
<gene>
    <name evidence="2" type="ORF">QBC46DRAFT_460450</name>
</gene>
<accession>A0AAN6N5F7</accession>
<evidence type="ECO:0000313" key="3">
    <source>
        <dbReference type="Proteomes" id="UP001303473"/>
    </source>
</evidence>
<feature type="compositionally biased region" description="Acidic residues" evidence="1">
    <location>
        <begin position="61"/>
        <end position="71"/>
    </location>
</feature>
<keyword evidence="3" id="KW-1185">Reference proteome</keyword>
<dbReference type="AlphaFoldDB" id="A0AAN6N5F7"/>